<dbReference type="AlphaFoldDB" id="A0AAW7XDP6"/>
<protein>
    <submittedName>
        <fullName evidence="1">Uncharacterized protein</fullName>
    </submittedName>
</protein>
<dbReference type="Proteomes" id="UP001169760">
    <property type="component" value="Unassembled WGS sequence"/>
</dbReference>
<evidence type="ECO:0000313" key="2">
    <source>
        <dbReference type="Proteomes" id="UP001169760"/>
    </source>
</evidence>
<accession>A0AAW7XDP6</accession>
<reference evidence="1" key="1">
    <citation type="submission" date="2023-07" db="EMBL/GenBank/DDBJ databases">
        <title>Genome content predicts the carbon catabolic preferences of heterotrophic bacteria.</title>
        <authorList>
            <person name="Gralka M."/>
        </authorList>
    </citation>
    <scope>NUCLEOTIDE SEQUENCE</scope>
    <source>
        <strain evidence="1">I3M17_2</strain>
    </source>
</reference>
<sequence length="71" mass="8224">MWIADTTFAVKDINMQVSKSANLNWVKEVYLEQKFSVLNDSTILPERDYMLADFSLRKKKSSMGVFGKRTT</sequence>
<proteinExistence type="predicted"/>
<evidence type="ECO:0000313" key="1">
    <source>
        <dbReference type="EMBL" id="MDO6425131.1"/>
    </source>
</evidence>
<dbReference type="EMBL" id="JAUOPB010000300">
    <property type="protein sequence ID" value="MDO6425131.1"/>
    <property type="molecule type" value="Genomic_DNA"/>
</dbReference>
<name>A0AAW7XDP6_9GAMM</name>
<feature type="non-terminal residue" evidence="1">
    <location>
        <position position="71"/>
    </location>
</feature>
<gene>
    <name evidence="1" type="ORF">Q4521_21815</name>
</gene>
<comment type="caution">
    <text evidence="1">The sequence shown here is derived from an EMBL/GenBank/DDBJ whole genome shotgun (WGS) entry which is preliminary data.</text>
</comment>
<organism evidence="1 2">
    <name type="scientific">Saccharophagus degradans</name>
    <dbReference type="NCBI Taxonomy" id="86304"/>
    <lineage>
        <taxon>Bacteria</taxon>
        <taxon>Pseudomonadati</taxon>
        <taxon>Pseudomonadota</taxon>
        <taxon>Gammaproteobacteria</taxon>
        <taxon>Cellvibrionales</taxon>
        <taxon>Cellvibrionaceae</taxon>
        <taxon>Saccharophagus</taxon>
    </lineage>
</organism>